<dbReference type="AlphaFoldDB" id="A0A366HBI7"/>
<evidence type="ECO:0000313" key="3">
    <source>
        <dbReference type="Proteomes" id="UP000253426"/>
    </source>
</evidence>
<dbReference type="SUPFAM" id="SSF52540">
    <property type="entry name" value="P-loop containing nucleoside triphosphate hydrolases"/>
    <property type="match status" value="1"/>
</dbReference>
<evidence type="ECO:0000313" key="2">
    <source>
        <dbReference type="EMBL" id="RBP39732.1"/>
    </source>
</evidence>
<dbReference type="Proteomes" id="UP000253426">
    <property type="component" value="Unassembled WGS sequence"/>
</dbReference>
<dbReference type="EMBL" id="QNRR01000009">
    <property type="protein sequence ID" value="RBP39732.1"/>
    <property type="molecule type" value="Genomic_DNA"/>
</dbReference>
<dbReference type="InterPro" id="IPR000863">
    <property type="entry name" value="Sulfotransferase_dom"/>
</dbReference>
<name>A0A366HBI7_9BACT</name>
<protein>
    <submittedName>
        <fullName evidence="2">Sulfotransferase domain-containing protein</fullName>
    </submittedName>
</protein>
<dbReference type="Gene3D" id="3.40.50.300">
    <property type="entry name" value="P-loop containing nucleotide triphosphate hydrolases"/>
    <property type="match status" value="1"/>
</dbReference>
<sequence length="299" mass="33802">MRWVGWPRSFIEWCGECRYALISNMDFISYPQRTFMPLPEAFVEGIGRDDRFLLAFPRSGSRWMLVMLTGLIEEAHDLPRSNFFSRPADDLGQGERKSTLLDSHGRCVLPNAHGNPRESSALLAIGETPIFRSHHLAEIITRANGPIVYIVRPPAPALYSYYHFARGEGHVPASLGIEEFCTIHLPLWKDHVATMLQLHRMTPGRVLFLTYRDPGPFERFQLEAATAHFGIPASPEAVERALAGLAGFLPRLSARPAMAHPRGVNDELVRELPRDLLHWIHSEAGELYQEAMMAERSRA</sequence>
<dbReference type="Pfam" id="PF00685">
    <property type="entry name" value="Sulfotransfer_1"/>
    <property type="match status" value="1"/>
</dbReference>
<accession>A0A366HBI7</accession>
<dbReference type="InterPro" id="IPR027417">
    <property type="entry name" value="P-loop_NTPase"/>
</dbReference>
<comment type="caution">
    <text evidence="2">The sequence shown here is derived from an EMBL/GenBank/DDBJ whole genome shotgun (WGS) entry which is preliminary data.</text>
</comment>
<feature type="domain" description="Sulfotransferase" evidence="1">
    <location>
        <begin position="49"/>
        <end position="213"/>
    </location>
</feature>
<gene>
    <name evidence="2" type="ORF">DES53_109159</name>
</gene>
<evidence type="ECO:0000259" key="1">
    <source>
        <dbReference type="Pfam" id="PF00685"/>
    </source>
</evidence>
<proteinExistence type="predicted"/>
<reference evidence="2 3" key="1">
    <citation type="submission" date="2018-06" db="EMBL/GenBank/DDBJ databases">
        <title>Genomic Encyclopedia of Type Strains, Phase IV (KMG-IV): sequencing the most valuable type-strain genomes for metagenomic binning, comparative biology and taxonomic classification.</title>
        <authorList>
            <person name="Goeker M."/>
        </authorList>
    </citation>
    <scope>NUCLEOTIDE SEQUENCE [LARGE SCALE GENOMIC DNA]</scope>
    <source>
        <strain evidence="2 3">DSM 25532</strain>
    </source>
</reference>
<keyword evidence="3" id="KW-1185">Reference proteome</keyword>
<keyword evidence="2" id="KW-0808">Transferase</keyword>
<organism evidence="2 3">
    <name type="scientific">Roseimicrobium gellanilyticum</name>
    <dbReference type="NCBI Taxonomy" id="748857"/>
    <lineage>
        <taxon>Bacteria</taxon>
        <taxon>Pseudomonadati</taxon>
        <taxon>Verrucomicrobiota</taxon>
        <taxon>Verrucomicrobiia</taxon>
        <taxon>Verrucomicrobiales</taxon>
        <taxon>Verrucomicrobiaceae</taxon>
        <taxon>Roseimicrobium</taxon>
    </lineage>
</organism>
<dbReference type="GO" id="GO:0008146">
    <property type="term" value="F:sulfotransferase activity"/>
    <property type="evidence" value="ECO:0007669"/>
    <property type="project" value="InterPro"/>
</dbReference>